<dbReference type="AlphaFoldDB" id="A0A9D4SXQ5"/>
<dbReference type="VEuPathDB" id="VectorBase:RSAN_056450"/>
<accession>A0A9D4SXQ5</accession>
<dbReference type="VEuPathDB" id="VectorBase:RSAN_052814"/>
<feature type="region of interest" description="Disordered" evidence="1">
    <location>
        <begin position="116"/>
        <end position="154"/>
    </location>
</feature>
<evidence type="ECO:0000256" key="1">
    <source>
        <dbReference type="SAM" id="MobiDB-lite"/>
    </source>
</evidence>
<proteinExistence type="predicted"/>
<feature type="compositionally biased region" description="Basic residues" evidence="1">
    <location>
        <begin position="122"/>
        <end position="132"/>
    </location>
</feature>
<reference evidence="2" key="2">
    <citation type="submission" date="2021-09" db="EMBL/GenBank/DDBJ databases">
        <authorList>
            <person name="Jia N."/>
            <person name="Wang J."/>
            <person name="Shi W."/>
            <person name="Du L."/>
            <person name="Sun Y."/>
            <person name="Zhan W."/>
            <person name="Jiang J."/>
            <person name="Wang Q."/>
            <person name="Zhang B."/>
            <person name="Ji P."/>
            <person name="Sakyi L.B."/>
            <person name="Cui X."/>
            <person name="Yuan T."/>
            <person name="Jiang B."/>
            <person name="Yang W."/>
            <person name="Lam T.T.-Y."/>
            <person name="Chang Q."/>
            <person name="Ding S."/>
            <person name="Wang X."/>
            <person name="Zhu J."/>
            <person name="Ruan X."/>
            <person name="Zhao L."/>
            <person name="Wei J."/>
            <person name="Que T."/>
            <person name="Du C."/>
            <person name="Cheng J."/>
            <person name="Dai P."/>
            <person name="Han X."/>
            <person name="Huang E."/>
            <person name="Gao Y."/>
            <person name="Liu J."/>
            <person name="Shao H."/>
            <person name="Ye R."/>
            <person name="Li L."/>
            <person name="Wei W."/>
            <person name="Wang X."/>
            <person name="Wang C."/>
            <person name="Huo Q."/>
            <person name="Li W."/>
            <person name="Guo W."/>
            <person name="Chen H."/>
            <person name="Chen S."/>
            <person name="Zhou L."/>
            <person name="Zhou L."/>
            <person name="Ni X."/>
            <person name="Tian J."/>
            <person name="Zhou Y."/>
            <person name="Sheng Y."/>
            <person name="Liu T."/>
            <person name="Pan Y."/>
            <person name="Xia L."/>
            <person name="Li J."/>
            <person name="Zhao F."/>
            <person name="Cao W."/>
        </authorList>
    </citation>
    <scope>NUCLEOTIDE SEQUENCE</scope>
    <source>
        <strain evidence="2">Rsan-2018</strain>
        <tissue evidence="2">Larvae</tissue>
    </source>
</reference>
<dbReference type="Proteomes" id="UP000821837">
    <property type="component" value="Unassembled WGS sequence"/>
</dbReference>
<protein>
    <submittedName>
        <fullName evidence="2">Uncharacterized protein</fullName>
    </submittedName>
</protein>
<dbReference type="EMBL" id="JABSTV010001250">
    <property type="protein sequence ID" value="KAH7956000.1"/>
    <property type="molecule type" value="Genomic_DNA"/>
</dbReference>
<feature type="compositionally biased region" description="Pro residues" evidence="1">
    <location>
        <begin position="24"/>
        <end position="34"/>
    </location>
</feature>
<evidence type="ECO:0000313" key="3">
    <source>
        <dbReference type="Proteomes" id="UP000821837"/>
    </source>
</evidence>
<reference evidence="2" key="1">
    <citation type="journal article" date="2020" name="Cell">
        <title>Large-Scale Comparative Analyses of Tick Genomes Elucidate Their Genetic Diversity and Vector Capacities.</title>
        <authorList>
            <consortium name="Tick Genome and Microbiome Consortium (TIGMIC)"/>
            <person name="Jia N."/>
            <person name="Wang J."/>
            <person name="Shi W."/>
            <person name="Du L."/>
            <person name="Sun Y."/>
            <person name="Zhan W."/>
            <person name="Jiang J.F."/>
            <person name="Wang Q."/>
            <person name="Zhang B."/>
            <person name="Ji P."/>
            <person name="Bell-Sakyi L."/>
            <person name="Cui X.M."/>
            <person name="Yuan T.T."/>
            <person name="Jiang B.G."/>
            <person name="Yang W.F."/>
            <person name="Lam T.T."/>
            <person name="Chang Q.C."/>
            <person name="Ding S.J."/>
            <person name="Wang X.J."/>
            <person name="Zhu J.G."/>
            <person name="Ruan X.D."/>
            <person name="Zhao L."/>
            <person name="Wei J.T."/>
            <person name="Ye R.Z."/>
            <person name="Que T.C."/>
            <person name="Du C.H."/>
            <person name="Zhou Y.H."/>
            <person name="Cheng J.X."/>
            <person name="Dai P.F."/>
            <person name="Guo W.B."/>
            <person name="Han X.H."/>
            <person name="Huang E.J."/>
            <person name="Li L.F."/>
            <person name="Wei W."/>
            <person name="Gao Y.C."/>
            <person name="Liu J.Z."/>
            <person name="Shao H.Z."/>
            <person name="Wang X."/>
            <person name="Wang C.C."/>
            <person name="Yang T.C."/>
            <person name="Huo Q.B."/>
            <person name="Li W."/>
            <person name="Chen H.Y."/>
            <person name="Chen S.E."/>
            <person name="Zhou L.G."/>
            <person name="Ni X.B."/>
            <person name="Tian J.H."/>
            <person name="Sheng Y."/>
            <person name="Liu T."/>
            <person name="Pan Y.S."/>
            <person name="Xia L.Y."/>
            <person name="Li J."/>
            <person name="Zhao F."/>
            <person name="Cao W.C."/>
        </authorList>
    </citation>
    <scope>NUCLEOTIDE SEQUENCE</scope>
    <source>
        <strain evidence="2">Rsan-2018</strain>
    </source>
</reference>
<organism evidence="2 3">
    <name type="scientific">Rhipicephalus sanguineus</name>
    <name type="common">Brown dog tick</name>
    <name type="synonym">Ixodes sanguineus</name>
    <dbReference type="NCBI Taxonomy" id="34632"/>
    <lineage>
        <taxon>Eukaryota</taxon>
        <taxon>Metazoa</taxon>
        <taxon>Ecdysozoa</taxon>
        <taxon>Arthropoda</taxon>
        <taxon>Chelicerata</taxon>
        <taxon>Arachnida</taxon>
        <taxon>Acari</taxon>
        <taxon>Parasitiformes</taxon>
        <taxon>Ixodida</taxon>
        <taxon>Ixodoidea</taxon>
        <taxon>Ixodidae</taxon>
        <taxon>Rhipicephalinae</taxon>
        <taxon>Rhipicephalus</taxon>
        <taxon>Rhipicephalus</taxon>
    </lineage>
</organism>
<gene>
    <name evidence="2" type="ORF">HPB52_005491</name>
</gene>
<name>A0A9D4SXQ5_RHISA</name>
<sequence>MRLLERQSERLERLETLTGASSPHPAPCPVAPPKLPAESIEEVEAAAEALKDEASPAGPLGVSSFREAATGVMKAIMTPTVQRLYSLHGKKGKRGFLTTRLCKVVTGLPAYLSKKQPAPRYLPHRQPVKRRRESSEDSSGENAAQRIRVDVSDELDAVNDDQDAAQSSTVEDRGAGPLAAADLESDLAEMEGDHTSCSPTAGALPRQLEEAVCRATDEYVRQGQCADARALADRKFHHKMLEQNRCRHEAQMASQERLENQLCRLTEEVGRLRHVQQQRLDQKRRANECTQRLLQQLLEALAGGAALVTRPP</sequence>
<feature type="region of interest" description="Disordered" evidence="1">
    <location>
        <begin position="15"/>
        <end position="34"/>
    </location>
</feature>
<keyword evidence="3" id="KW-1185">Reference proteome</keyword>
<evidence type="ECO:0000313" key="2">
    <source>
        <dbReference type="EMBL" id="KAH7956000.1"/>
    </source>
</evidence>
<comment type="caution">
    <text evidence="2">The sequence shown here is derived from an EMBL/GenBank/DDBJ whole genome shotgun (WGS) entry which is preliminary data.</text>
</comment>